<dbReference type="SUPFAM" id="SSF53474">
    <property type="entry name" value="alpha/beta-Hydrolases"/>
    <property type="match status" value="1"/>
</dbReference>
<dbReference type="PRINTS" id="PR00821">
    <property type="entry name" value="TAGLIPASE"/>
</dbReference>
<comment type="caution">
    <text evidence="7">The sequence shown here is derived from an EMBL/GenBank/DDBJ whole genome shotgun (WGS) entry which is preliminary data.</text>
</comment>
<evidence type="ECO:0000256" key="2">
    <source>
        <dbReference type="ARBA" id="ARBA00010701"/>
    </source>
</evidence>
<dbReference type="InterPro" id="IPR000734">
    <property type="entry name" value="TAG_lipase"/>
</dbReference>
<organism evidence="7 8">
    <name type="scientific">Danaus chrysippus</name>
    <name type="common">African queen</name>
    <dbReference type="NCBI Taxonomy" id="151541"/>
    <lineage>
        <taxon>Eukaryota</taxon>
        <taxon>Metazoa</taxon>
        <taxon>Ecdysozoa</taxon>
        <taxon>Arthropoda</taxon>
        <taxon>Hexapoda</taxon>
        <taxon>Insecta</taxon>
        <taxon>Pterygota</taxon>
        <taxon>Neoptera</taxon>
        <taxon>Endopterygota</taxon>
        <taxon>Lepidoptera</taxon>
        <taxon>Glossata</taxon>
        <taxon>Ditrysia</taxon>
        <taxon>Papilionoidea</taxon>
        <taxon>Nymphalidae</taxon>
        <taxon>Danainae</taxon>
        <taxon>Danaini</taxon>
        <taxon>Danaina</taxon>
        <taxon>Danaus</taxon>
        <taxon>Anosia</taxon>
    </lineage>
</organism>
<dbReference type="Pfam" id="PF00151">
    <property type="entry name" value="Lipase"/>
    <property type="match status" value="1"/>
</dbReference>
<gene>
    <name evidence="7" type="ORF">DCHRY22_LOCUS3861</name>
</gene>
<name>A0A8J2QGP7_9NEOP</name>
<evidence type="ECO:0000256" key="3">
    <source>
        <dbReference type="ARBA" id="ARBA00022525"/>
    </source>
</evidence>
<protein>
    <submittedName>
        <fullName evidence="7">(African queen) hypothetical protein</fullName>
    </submittedName>
</protein>
<dbReference type="InterPro" id="IPR013818">
    <property type="entry name" value="Lipase"/>
</dbReference>
<evidence type="ECO:0000313" key="7">
    <source>
        <dbReference type="EMBL" id="CAG9562542.1"/>
    </source>
</evidence>
<comment type="similarity">
    <text evidence="2 4">Belongs to the AB hydrolase superfamily. Lipase family.</text>
</comment>
<reference evidence="7" key="1">
    <citation type="submission" date="2021-09" db="EMBL/GenBank/DDBJ databases">
        <authorList>
            <person name="Martin H S."/>
        </authorList>
    </citation>
    <scope>NUCLEOTIDE SEQUENCE</scope>
</reference>
<evidence type="ECO:0000256" key="1">
    <source>
        <dbReference type="ARBA" id="ARBA00004613"/>
    </source>
</evidence>
<evidence type="ECO:0000256" key="5">
    <source>
        <dbReference type="SAM" id="SignalP"/>
    </source>
</evidence>
<evidence type="ECO:0000313" key="8">
    <source>
        <dbReference type="Proteomes" id="UP000789524"/>
    </source>
</evidence>
<dbReference type="OrthoDB" id="199913at2759"/>
<proteinExistence type="inferred from homology"/>
<dbReference type="PANTHER" id="PTHR11610">
    <property type="entry name" value="LIPASE"/>
    <property type="match status" value="1"/>
</dbReference>
<accession>A0A8J2QGP7</accession>
<keyword evidence="8" id="KW-1185">Reference proteome</keyword>
<evidence type="ECO:0000259" key="6">
    <source>
        <dbReference type="Pfam" id="PF00151"/>
    </source>
</evidence>
<feature type="domain" description="Lipase" evidence="6">
    <location>
        <begin position="53"/>
        <end position="335"/>
    </location>
</feature>
<dbReference type="AlphaFoldDB" id="A0A8J2QGP7"/>
<dbReference type="InterPro" id="IPR029058">
    <property type="entry name" value="AB_hydrolase_fold"/>
</dbReference>
<keyword evidence="3" id="KW-0964">Secreted</keyword>
<dbReference type="CDD" id="cd00707">
    <property type="entry name" value="Pancreat_lipase_like"/>
    <property type="match status" value="1"/>
</dbReference>
<evidence type="ECO:0000256" key="4">
    <source>
        <dbReference type="RuleBase" id="RU004262"/>
    </source>
</evidence>
<dbReference type="PANTHER" id="PTHR11610:SF178">
    <property type="entry name" value="LIPASE MEMBER H-A-LIKE PROTEIN"/>
    <property type="match status" value="1"/>
</dbReference>
<dbReference type="EMBL" id="CAKASE010000048">
    <property type="protein sequence ID" value="CAG9562542.1"/>
    <property type="molecule type" value="Genomic_DNA"/>
</dbReference>
<sequence>MNLHNLLVSVVIMITIPIKVTTKNEKRLSNLNFAESLYAQLSGACRALMDLQLSSMNSQNEILKTMKIIFVTKAGSRMYPIDNAFQNLTSPELFDITKQTKIIIHGYRDTSQSSVSTDIAKAYINKEMFNVLLVDAEEMMNQRYTLSVHNARLMGKRLANLLANLETFGASAEDFHLIGISLGAHIAGWTGKYFHKYKSQLLGRITGLDPAGPCFSFAYTDQRLDKSDAKYVDVLHTNRLVQGIIEPLGHADFYINGGGPQQPGCVMPSCSHLRAAEIYTESINTPKLFIGIRCQSWQNFKTNTCDSKDFAVLGYGSSTSTRGLYYLRTSADPPFGLGMNGTNHLPDTKTHNNWLMDLKYT</sequence>
<dbReference type="Gene3D" id="3.40.50.1820">
    <property type="entry name" value="alpha/beta hydrolase"/>
    <property type="match status" value="1"/>
</dbReference>
<keyword evidence="5" id="KW-0732">Signal</keyword>
<dbReference type="InterPro" id="IPR033906">
    <property type="entry name" value="Lipase_N"/>
</dbReference>
<dbReference type="Proteomes" id="UP000789524">
    <property type="component" value="Unassembled WGS sequence"/>
</dbReference>
<dbReference type="GO" id="GO:0016042">
    <property type="term" value="P:lipid catabolic process"/>
    <property type="evidence" value="ECO:0007669"/>
    <property type="project" value="TreeGrafter"/>
</dbReference>
<feature type="chain" id="PRO_5035215960" evidence="5">
    <location>
        <begin position="23"/>
        <end position="361"/>
    </location>
</feature>
<dbReference type="GO" id="GO:0005615">
    <property type="term" value="C:extracellular space"/>
    <property type="evidence" value="ECO:0007669"/>
    <property type="project" value="TreeGrafter"/>
</dbReference>
<feature type="signal peptide" evidence="5">
    <location>
        <begin position="1"/>
        <end position="22"/>
    </location>
</feature>
<dbReference type="GO" id="GO:0016298">
    <property type="term" value="F:lipase activity"/>
    <property type="evidence" value="ECO:0007669"/>
    <property type="project" value="InterPro"/>
</dbReference>
<comment type="subcellular location">
    <subcellularLocation>
        <location evidence="1">Secreted</location>
    </subcellularLocation>
</comment>